<dbReference type="EMBL" id="GBRH01167676">
    <property type="protein sequence ID" value="JAE30220.1"/>
    <property type="molecule type" value="Transcribed_RNA"/>
</dbReference>
<sequence>MACFLADREDLR</sequence>
<reference evidence="1" key="2">
    <citation type="journal article" date="2015" name="Data Brief">
        <title>Shoot transcriptome of the giant reed, Arundo donax.</title>
        <authorList>
            <person name="Barrero R.A."/>
            <person name="Guerrero F.D."/>
            <person name="Moolhuijzen P."/>
            <person name="Goolsby J.A."/>
            <person name="Tidwell J."/>
            <person name="Bellgard S.E."/>
            <person name="Bellgard M.I."/>
        </authorList>
    </citation>
    <scope>NUCLEOTIDE SEQUENCE</scope>
    <source>
        <tissue evidence="1">Shoot tissue taken approximately 20 cm above the soil surface</tissue>
    </source>
</reference>
<proteinExistence type="predicted"/>
<accession>A0A0A9GZ21</accession>
<reference evidence="1" key="1">
    <citation type="submission" date="2014-09" db="EMBL/GenBank/DDBJ databases">
        <authorList>
            <person name="Magalhaes I.L.F."/>
            <person name="Oliveira U."/>
            <person name="Santos F.R."/>
            <person name="Vidigal T.H.D.A."/>
            <person name="Brescovit A.D."/>
            <person name="Santos A.J."/>
        </authorList>
    </citation>
    <scope>NUCLEOTIDE SEQUENCE</scope>
    <source>
        <tissue evidence="1">Shoot tissue taken approximately 20 cm above the soil surface</tissue>
    </source>
</reference>
<protein>
    <submittedName>
        <fullName evidence="1">Uncharacterized protein</fullName>
    </submittedName>
</protein>
<organism evidence="1">
    <name type="scientific">Arundo donax</name>
    <name type="common">Giant reed</name>
    <name type="synonym">Donax arundinaceus</name>
    <dbReference type="NCBI Taxonomy" id="35708"/>
    <lineage>
        <taxon>Eukaryota</taxon>
        <taxon>Viridiplantae</taxon>
        <taxon>Streptophyta</taxon>
        <taxon>Embryophyta</taxon>
        <taxon>Tracheophyta</taxon>
        <taxon>Spermatophyta</taxon>
        <taxon>Magnoliopsida</taxon>
        <taxon>Liliopsida</taxon>
        <taxon>Poales</taxon>
        <taxon>Poaceae</taxon>
        <taxon>PACMAD clade</taxon>
        <taxon>Arundinoideae</taxon>
        <taxon>Arundineae</taxon>
        <taxon>Arundo</taxon>
    </lineage>
</organism>
<evidence type="ECO:0000313" key="1">
    <source>
        <dbReference type="EMBL" id="JAE30220.1"/>
    </source>
</evidence>
<name>A0A0A9GZ21_ARUDO</name>